<dbReference type="Proteomes" id="UP000596130">
    <property type="component" value="Chromosome"/>
</dbReference>
<gene>
    <name evidence="1" type="ORF">I8755_31965</name>
</gene>
<evidence type="ECO:0008006" key="3">
    <source>
        <dbReference type="Google" id="ProtNLM"/>
    </source>
</evidence>
<dbReference type="Pfam" id="PF21863">
    <property type="entry name" value="HTH_67"/>
    <property type="match status" value="1"/>
</dbReference>
<organism evidence="1 2">
    <name type="scientific">Streptomyces alfalfae</name>
    <dbReference type="NCBI Taxonomy" id="1642299"/>
    <lineage>
        <taxon>Bacteria</taxon>
        <taxon>Bacillati</taxon>
        <taxon>Actinomycetota</taxon>
        <taxon>Actinomycetes</taxon>
        <taxon>Kitasatosporales</taxon>
        <taxon>Streptomycetaceae</taxon>
        <taxon>Streptomyces</taxon>
    </lineage>
</organism>
<dbReference type="EMBL" id="CP065959">
    <property type="protein sequence ID" value="QQC92491.1"/>
    <property type="molecule type" value="Genomic_DNA"/>
</dbReference>
<evidence type="ECO:0000313" key="2">
    <source>
        <dbReference type="Proteomes" id="UP000596130"/>
    </source>
</evidence>
<evidence type="ECO:0000313" key="1">
    <source>
        <dbReference type="EMBL" id="QQC92491.1"/>
    </source>
</evidence>
<sequence length="296" mass="31613">MTSSTTSPAPAAPHPRAGRRCHNVLNALHSSHYFSPDVTRELAGLGITHPSAVNFAVRAAALGAVGPGVVTAAFYNYKHELVAAHVPHIWRIASPEDVLAARLRGVDATLRRLLGDDAVASPEMAEAAGLALRAAEACTRTARPLYSAHADLPVPQEPHLAYWHAATLLREHRGDGHVSVLLGAGLDGLEALVTHTATGKGTRPKWVFSTRGWDKDEWRAAEERLRTRGVLDAEGELTEAGVALRKEIEAETDRLDRAPYEHLGTAGVERLTELGTVFTGAALQAGAFPADLIGKR</sequence>
<name>A0A7T4PLK5_9ACTN</name>
<reference evidence="1 2" key="1">
    <citation type="submission" date="2020-12" db="EMBL/GenBank/DDBJ databases">
        <title>Identification and biosynthesis of polyene macrolides produced by Streptomyces alfalfae Men-myco-93-63.</title>
        <authorList>
            <person name="Liu D."/>
            <person name="Li Y."/>
            <person name="Liu L."/>
            <person name="Han X."/>
            <person name="Shen F."/>
        </authorList>
    </citation>
    <scope>NUCLEOTIDE SEQUENCE [LARGE SCALE GENOMIC DNA]</scope>
    <source>
        <strain evidence="1 2">Men-myco-93-63</strain>
    </source>
</reference>
<protein>
    <recommendedName>
        <fullName evidence="3">SalK</fullName>
    </recommendedName>
</protein>
<accession>A0A7T4PLK5</accession>
<dbReference type="RefSeq" id="WP_198504230.1">
    <property type="nucleotide sequence ID" value="NZ_CP065959.1"/>
</dbReference>
<proteinExistence type="predicted"/>
<dbReference type="InterPro" id="IPR054058">
    <property type="entry name" value="HTH_67"/>
</dbReference>
<dbReference type="AlphaFoldDB" id="A0A7T4PLK5"/>
<dbReference type="NCBIfam" id="NF047719">
    <property type="entry name" value="SCO6745_fam_HTH"/>
    <property type="match status" value="1"/>
</dbReference>